<dbReference type="GO" id="GO:0016787">
    <property type="term" value="F:hydrolase activity"/>
    <property type="evidence" value="ECO:0007669"/>
    <property type="project" value="UniProtKB-KW"/>
</dbReference>
<feature type="domain" description="IraD/Gp25-like" evidence="1">
    <location>
        <begin position="253"/>
        <end position="333"/>
    </location>
</feature>
<dbReference type="Proteomes" id="UP001595839">
    <property type="component" value="Unassembled WGS sequence"/>
</dbReference>
<sequence length="364" mass="38568">MAYPNFRYLAADKILGIDYDIKNRYGNGTYLLHAAIHGGGIDPPTSQLAAYAAGDSGAWYSFEALNDLTAESLALPATAFDEPFCVVNTGNSSRTVVWHGTADQQEAEKVTYISGADTVLASLIVQELNAAGFETDRAPVSFAGDDPQNICNRNRPRAGVQLDLSLTLRKSFYASGDLSATAIALPENRLPDFFAYGDAIRRACALVPLDSDTDDVPPVITQPRTPDDQAVSIAMRTPFAIDHSGGVSATTDEREQLLDRVHALVGTLPGERVMRSTYGVPTSAALFAVNAEVANDQLQRAVIDAVAQFEPSAVVSAIVADVNEALGAVNVNVQVSRADVPGAERDNTRTVGVLVGGTVISTPE</sequence>
<reference evidence="3" key="1">
    <citation type="journal article" date="2019" name="Int. J. Syst. Evol. Microbiol.">
        <title>The Global Catalogue of Microorganisms (GCM) 10K type strain sequencing project: providing services to taxonomists for standard genome sequencing and annotation.</title>
        <authorList>
            <consortium name="The Broad Institute Genomics Platform"/>
            <consortium name="The Broad Institute Genome Sequencing Center for Infectious Disease"/>
            <person name="Wu L."/>
            <person name="Ma J."/>
        </authorList>
    </citation>
    <scope>NUCLEOTIDE SEQUENCE [LARGE SCALE GENOMIC DNA]</scope>
    <source>
        <strain evidence="3">CGMCC 4.7177</strain>
    </source>
</reference>
<evidence type="ECO:0000259" key="1">
    <source>
        <dbReference type="Pfam" id="PF04965"/>
    </source>
</evidence>
<evidence type="ECO:0000313" key="2">
    <source>
        <dbReference type="EMBL" id="MFC4498537.1"/>
    </source>
</evidence>
<name>A0ABV9AH01_9ACTN</name>
<accession>A0ABV9AH01</accession>
<organism evidence="2 3">
    <name type="scientific">Streptomyces vulcanius</name>
    <dbReference type="NCBI Taxonomy" id="1441876"/>
    <lineage>
        <taxon>Bacteria</taxon>
        <taxon>Bacillati</taxon>
        <taxon>Actinomycetota</taxon>
        <taxon>Actinomycetes</taxon>
        <taxon>Kitasatosporales</taxon>
        <taxon>Streptomycetaceae</taxon>
        <taxon>Streptomyces</taxon>
    </lineage>
</organism>
<dbReference type="SUPFAM" id="SSF160719">
    <property type="entry name" value="gpW/gp25-like"/>
    <property type="match status" value="1"/>
</dbReference>
<dbReference type="Pfam" id="PF04965">
    <property type="entry name" value="GPW_gp25"/>
    <property type="match status" value="1"/>
</dbReference>
<evidence type="ECO:0000313" key="3">
    <source>
        <dbReference type="Proteomes" id="UP001595839"/>
    </source>
</evidence>
<dbReference type="InterPro" id="IPR038128">
    <property type="entry name" value="Gamma_PGA_hydro_sf"/>
</dbReference>
<keyword evidence="3" id="KW-1185">Reference proteome</keyword>
<protein>
    <submittedName>
        <fullName evidence="2">Poly-gamma-glutamate hydrolase family protein</fullName>
    </submittedName>
</protein>
<keyword evidence="2" id="KW-0378">Hydrolase</keyword>
<dbReference type="Gene3D" id="3.10.450.40">
    <property type="match status" value="1"/>
</dbReference>
<dbReference type="Pfam" id="PF05908">
    <property type="entry name" value="Gamma_PGA_hydro"/>
    <property type="match status" value="1"/>
</dbReference>
<comment type="caution">
    <text evidence="2">The sequence shown here is derived from an EMBL/GenBank/DDBJ whole genome shotgun (WGS) entry which is preliminary data.</text>
</comment>
<dbReference type="InterPro" id="IPR008585">
    <property type="entry name" value="Gamma_PGA_hydro"/>
</dbReference>
<dbReference type="InterPro" id="IPR007048">
    <property type="entry name" value="IraD/Gp25-like"/>
</dbReference>
<gene>
    <name evidence="2" type="ORF">ACFPIH_03195</name>
</gene>
<proteinExistence type="predicted"/>
<dbReference type="EMBL" id="JBHSFK010000002">
    <property type="protein sequence ID" value="MFC4498537.1"/>
    <property type="molecule type" value="Genomic_DNA"/>
</dbReference>
<dbReference type="RefSeq" id="WP_381167946.1">
    <property type="nucleotide sequence ID" value="NZ_JBHSFK010000002.1"/>
</dbReference>
<dbReference type="Gene3D" id="3.40.630.100">
    <property type="entry name" value="Poly-gamma-glutamate hydrolase, zinc-binding motif"/>
    <property type="match status" value="1"/>
</dbReference>